<accession>A0A0C3HBU5</accession>
<evidence type="ECO:0000256" key="1">
    <source>
        <dbReference type="SAM" id="MobiDB-lite"/>
    </source>
</evidence>
<dbReference type="InParanoid" id="A0A0C3HBU5"/>
<dbReference type="EMBL" id="KN832871">
    <property type="protein sequence ID" value="KIN05766.1"/>
    <property type="molecule type" value="Genomic_DNA"/>
</dbReference>
<dbReference type="AlphaFoldDB" id="A0A0C3HBU5"/>
<sequence length="325" mass="36498">MDSLCDDRFDFSAAKSVAKNVLQADKEAGGYQSISSLRRDSNMAVQKSLIYTESSGLRPPGSSYDRQNSTSNMDSFATHRMYTDSRYAAECPFVLEPDKKIRRSRAELKVEGSKTVLDTYHVPHYEPYLTERLRSNHPTLDNFCSERRISPNTPSSYIVHHAVKCQGIENGNECEPFSIAVSTDFKLRPLRSLEYASDTVTEEELKKIPRPCSCAPNLFDINELLGRTGLYDPTLPTREINLDADSHGNGNASGIGEGQSAVEESSDGYRSIDLHQNQRSSSPHKNFQGLAEYMRRSVRQLRISLCFRYNNFQAMPSLACQPLNG</sequence>
<feature type="region of interest" description="Disordered" evidence="1">
    <location>
        <begin position="246"/>
        <end position="268"/>
    </location>
</feature>
<evidence type="ECO:0000313" key="2">
    <source>
        <dbReference type="EMBL" id="KIN05766.1"/>
    </source>
</evidence>
<evidence type="ECO:0000313" key="3">
    <source>
        <dbReference type="Proteomes" id="UP000054321"/>
    </source>
</evidence>
<proteinExistence type="predicted"/>
<dbReference type="HOGENOM" id="CLU_855548_0_0_1"/>
<reference evidence="3" key="2">
    <citation type="submission" date="2015-01" db="EMBL/GenBank/DDBJ databases">
        <title>Evolutionary Origins and Diversification of the Mycorrhizal Mutualists.</title>
        <authorList>
            <consortium name="DOE Joint Genome Institute"/>
            <consortium name="Mycorrhizal Genomics Consortium"/>
            <person name="Kohler A."/>
            <person name="Kuo A."/>
            <person name="Nagy L.G."/>
            <person name="Floudas D."/>
            <person name="Copeland A."/>
            <person name="Barry K.W."/>
            <person name="Cichocki N."/>
            <person name="Veneault-Fourrey C."/>
            <person name="LaButti K."/>
            <person name="Lindquist E.A."/>
            <person name="Lipzen A."/>
            <person name="Lundell T."/>
            <person name="Morin E."/>
            <person name="Murat C."/>
            <person name="Riley R."/>
            <person name="Ohm R."/>
            <person name="Sun H."/>
            <person name="Tunlid A."/>
            <person name="Henrissat B."/>
            <person name="Grigoriev I.V."/>
            <person name="Hibbett D.S."/>
            <person name="Martin F."/>
        </authorList>
    </citation>
    <scope>NUCLEOTIDE SEQUENCE [LARGE SCALE GENOMIC DNA]</scope>
    <source>
        <strain evidence="3">Zn</strain>
    </source>
</reference>
<reference evidence="2 3" key="1">
    <citation type="submission" date="2014-04" db="EMBL/GenBank/DDBJ databases">
        <authorList>
            <consortium name="DOE Joint Genome Institute"/>
            <person name="Kuo A."/>
            <person name="Martino E."/>
            <person name="Perotto S."/>
            <person name="Kohler A."/>
            <person name="Nagy L.G."/>
            <person name="Floudas D."/>
            <person name="Copeland A."/>
            <person name="Barry K.W."/>
            <person name="Cichocki N."/>
            <person name="Veneault-Fourrey C."/>
            <person name="LaButti K."/>
            <person name="Lindquist E.A."/>
            <person name="Lipzen A."/>
            <person name="Lundell T."/>
            <person name="Morin E."/>
            <person name="Murat C."/>
            <person name="Sun H."/>
            <person name="Tunlid A."/>
            <person name="Henrissat B."/>
            <person name="Grigoriev I.V."/>
            <person name="Hibbett D.S."/>
            <person name="Martin F."/>
            <person name="Nordberg H.P."/>
            <person name="Cantor M.N."/>
            <person name="Hua S.X."/>
        </authorList>
    </citation>
    <scope>NUCLEOTIDE SEQUENCE [LARGE SCALE GENOMIC DNA]</scope>
    <source>
        <strain evidence="2 3">Zn</strain>
    </source>
</reference>
<name>A0A0C3HBU5_OIDMZ</name>
<dbReference type="Proteomes" id="UP000054321">
    <property type="component" value="Unassembled WGS sequence"/>
</dbReference>
<organism evidence="2 3">
    <name type="scientific">Oidiodendron maius (strain Zn)</name>
    <dbReference type="NCBI Taxonomy" id="913774"/>
    <lineage>
        <taxon>Eukaryota</taxon>
        <taxon>Fungi</taxon>
        <taxon>Dikarya</taxon>
        <taxon>Ascomycota</taxon>
        <taxon>Pezizomycotina</taxon>
        <taxon>Leotiomycetes</taxon>
        <taxon>Leotiomycetes incertae sedis</taxon>
        <taxon>Myxotrichaceae</taxon>
        <taxon>Oidiodendron</taxon>
    </lineage>
</organism>
<protein>
    <submittedName>
        <fullName evidence="2">Uncharacterized protein</fullName>
    </submittedName>
</protein>
<feature type="region of interest" description="Disordered" evidence="1">
    <location>
        <begin position="52"/>
        <end position="72"/>
    </location>
</feature>
<gene>
    <name evidence="2" type="ORF">OIDMADRAFT_49281</name>
</gene>
<keyword evidence="3" id="KW-1185">Reference proteome</keyword>